<dbReference type="PANTHER" id="PTHR21089:SF1">
    <property type="entry name" value="BIFUNCTIONAL 3-DEHYDROQUINATE DEHYDRATASE_SHIKIMATE DEHYDROGENASE, CHLOROPLASTIC"/>
    <property type="match status" value="1"/>
</dbReference>
<accession>A0ABW5UCP2</accession>
<organism evidence="5 6">
    <name type="scientific">Sphingobacterium populi</name>
    <dbReference type="NCBI Taxonomy" id="1812824"/>
    <lineage>
        <taxon>Bacteria</taxon>
        <taxon>Pseudomonadati</taxon>
        <taxon>Bacteroidota</taxon>
        <taxon>Sphingobacteriia</taxon>
        <taxon>Sphingobacteriales</taxon>
        <taxon>Sphingobacteriaceae</taxon>
        <taxon>Sphingobacterium</taxon>
    </lineage>
</organism>
<dbReference type="Gene3D" id="3.40.50.720">
    <property type="entry name" value="NAD(P)-binding Rossmann-like Domain"/>
    <property type="match status" value="1"/>
</dbReference>
<dbReference type="Gene3D" id="3.40.50.10860">
    <property type="entry name" value="Leucine Dehydrogenase, chain A, domain 1"/>
    <property type="match status" value="1"/>
</dbReference>
<keyword evidence="3" id="KW-0057">Aromatic amino acid biosynthesis</keyword>
<keyword evidence="2" id="KW-0560">Oxidoreductase</keyword>
<dbReference type="Pfam" id="PF08501">
    <property type="entry name" value="Shikimate_dh_N"/>
    <property type="match status" value="1"/>
</dbReference>
<dbReference type="CDD" id="cd01065">
    <property type="entry name" value="NAD_bind_Shikimate_DH"/>
    <property type="match status" value="1"/>
</dbReference>
<proteinExistence type="predicted"/>
<comment type="caution">
    <text evidence="5">The sequence shown here is derived from an EMBL/GenBank/DDBJ whole genome shotgun (WGS) entry which is preliminary data.</text>
</comment>
<dbReference type="InterPro" id="IPR036291">
    <property type="entry name" value="NAD(P)-bd_dom_sf"/>
</dbReference>
<dbReference type="EMBL" id="JBHUMB010000006">
    <property type="protein sequence ID" value="MFD2743272.1"/>
    <property type="molecule type" value="Genomic_DNA"/>
</dbReference>
<evidence type="ECO:0000256" key="2">
    <source>
        <dbReference type="ARBA" id="ARBA00023002"/>
    </source>
</evidence>
<protein>
    <submittedName>
        <fullName evidence="5">Shikimate dehydrogenase family protein</fullName>
    </submittedName>
</protein>
<dbReference type="InterPro" id="IPR046346">
    <property type="entry name" value="Aminoacid_DH-like_N_sf"/>
</dbReference>
<evidence type="ECO:0000259" key="4">
    <source>
        <dbReference type="Pfam" id="PF08501"/>
    </source>
</evidence>
<name>A0ABW5UCP2_9SPHI</name>
<evidence type="ECO:0000313" key="6">
    <source>
        <dbReference type="Proteomes" id="UP001597418"/>
    </source>
</evidence>
<dbReference type="InterPro" id="IPR022893">
    <property type="entry name" value="Shikimate_DH_fam"/>
</dbReference>
<evidence type="ECO:0000313" key="5">
    <source>
        <dbReference type="EMBL" id="MFD2743272.1"/>
    </source>
</evidence>
<reference evidence="6" key="1">
    <citation type="journal article" date="2019" name="Int. J. Syst. Evol. Microbiol.">
        <title>The Global Catalogue of Microorganisms (GCM) 10K type strain sequencing project: providing services to taxonomists for standard genome sequencing and annotation.</title>
        <authorList>
            <consortium name="The Broad Institute Genomics Platform"/>
            <consortium name="The Broad Institute Genome Sequencing Center for Infectious Disease"/>
            <person name="Wu L."/>
            <person name="Ma J."/>
        </authorList>
    </citation>
    <scope>NUCLEOTIDE SEQUENCE [LARGE SCALE GENOMIC DNA]</scope>
    <source>
        <strain evidence="6">KCTC 42247</strain>
    </source>
</reference>
<dbReference type="PANTHER" id="PTHR21089">
    <property type="entry name" value="SHIKIMATE DEHYDROGENASE"/>
    <property type="match status" value="1"/>
</dbReference>
<dbReference type="RefSeq" id="WP_066756114.1">
    <property type="nucleotide sequence ID" value="NZ_JBHUMB010000006.1"/>
</dbReference>
<dbReference type="Proteomes" id="UP001597418">
    <property type="component" value="Unassembled WGS sequence"/>
</dbReference>
<keyword evidence="3" id="KW-0028">Amino-acid biosynthesis</keyword>
<gene>
    <name evidence="5" type="ORF">ACFSQ6_07665</name>
</gene>
<evidence type="ECO:0000256" key="3">
    <source>
        <dbReference type="ARBA" id="ARBA00023141"/>
    </source>
</evidence>
<dbReference type="InterPro" id="IPR013708">
    <property type="entry name" value="Shikimate_DH-bd_N"/>
</dbReference>
<feature type="domain" description="Shikimate dehydrogenase substrate binding N-terminal" evidence="4">
    <location>
        <begin position="6"/>
        <end position="89"/>
    </location>
</feature>
<dbReference type="SUPFAM" id="SSF53223">
    <property type="entry name" value="Aminoacid dehydrogenase-like, N-terminal domain"/>
    <property type="match status" value="1"/>
</dbReference>
<evidence type="ECO:0000256" key="1">
    <source>
        <dbReference type="ARBA" id="ARBA00004871"/>
    </source>
</evidence>
<keyword evidence="6" id="KW-1185">Reference proteome</keyword>
<comment type="pathway">
    <text evidence="1">Metabolic intermediate biosynthesis; chorismate biosynthesis; chorismate from D-erythrose 4-phosphate and phosphoenolpyruvate: step 4/7.</text>
</comment>
<sequence>MNKLGLIGYPLGHSFSKKYYVEKMQKENILDVDYDLYPIPSISEFPELFASGNTDFVGCNVTIPYKQAVMPYLQEISDEAKEIGAVNCITIKHLPDGSTKLVGYNTDAYGFEQSLKKHWDPEKHHKALVLGNGGAAKAVLYVLKKLDISSQLVSRVKSDSAISYEELSENMVSQSPLIINCTPLGTFPNIEACPPIPYESIGKNHYLYDLIYNPEETLFLKRGRMQGAVTKNGLEMLILQADKNWEIWHQAK</sequence>
<dbReference type="SUPFAM" id="SSF51735">
    <property type="entry name" value="NAD(P)-binding Rossmann-fold domains"/>
    <property type="match status" value="1"/>
</dbReference>